<dbReference type="GO" id="GO:0000462">
    <property type="term" value="P:maturation of SSU-rRNA from tricistronic rRNA transcript (SSU-rRNA, 5.8S rRNA, LSU-rRNA)"/>
    <property type="evidence" value="ECO:0007669"/>
    <property type="project" value="TreeGrafter"/>
</dbReference>
<evidence type="ECO:0000313" key="3">
    <source>
        <dbReference type="Proteomes" id="UP001375240"/>
    </source>
</evidence>
<proteinExistence type="predicted"/>
<evidence type="ECO:0000313" key="2">
    <source>
        <dbReference type="EMBL" id="KAK6353503.1"/>
    </source>
</evidence>
<comment type="caution">
    <text evidence="2">The sequence shown here is derived from an EMBL/GenBank/DDBJ whole genome shotgun (WGS) entry which is preliminary data.</text>
</comment>
<dbReference type="PANTHER" id="PTHR28096:SF1">
    <property type="entry name" value="PROTEIN FAF1"/>
    <property type="match status" value="1"/>
</dbReference>
<name>A0AAV9V4R6_9PEZI</name>
<dbReference type="InterPro" id="IPR053030">
    <property type="entry name" value="Ribosomal_biogenesis_FAF1-like"/>
</dbReference>
<dbReference type="InterPro" id="IPR027973">
    <property type="entry name" value="FSAF1-like"/>
</dbReference>
<feature type="compositionally biased region" description="Basic and acidic residues" evidence="1">
    <location>
        <begin position="226"/>
        <end position="237"/>
    </location>
</feature>
<gene>
    <name evidence="2" type="ORF">TWF696_005466</name>
</gene>
<feature type="region of interest" description="Disordered" evidence="1">
    <location>
        <begin position="223"/>
        <end position="276"/>
    </location>
</feature>
<dbReference type="GO" id="GO:0005730">
    <property type="term" value="C:nucleolus"/>
    <property type="evidence" value="ECO:0007669"/>
    <property type="project" value="TreeGrafter"/>
</dbReference>
<feature type="compositionally biased region" description="Basic and acidic residues" evidence="1">
    <location>
        <begin position="61"/>
        <end position="70"/>
    </location>
</feature>
<feature type="region of interest" description="Disordered" evidence="1">
    <location>
        <begin position="1"/>
        <end position="157"/>
    </location>
</feature>
<dbReference type="Pfam" id="PF15375">
    <property type="entry name" value="FSAF1"/>
    <property type="match status" value="1"/>
</dbReference>
<dbReference type="PANTHER" id="PTHR28096">
    <property type="entry name" value="PROTEIN FAF1"/>
    <property type="match status" value="1"/>
</dbReference>
<dbReference type="Proteomes" id="UP001375240">
    <property type="component" value="Unassembled WGS sequence"/>
</dbReference>
<keyword evidence="3" id="KW-1185">Reference proteome</keyword>
<dbReference type="EMBL" id="JAVHNQ010000003">
    <property type="protein sequence ID" value="KAK6353503.1"/>
    <property type="molecule type" value="Genomic_DNA"/>
</dbReference>
<accession>A0AAV9V4R6</accession>
<reference evidence="2 3" key="1">
    <citation type="submission" date="2019-10" db="EMBL/GenBank/DDBJ databases">
        <authorList>
            <person name="Palmer J.M."/>
        </authorList>
    </citation>
    <scope>NUCLEOTIDE SEQUENCE [LARGE SCALE GENOMIC DNA]</scope>
    <source>
        <strain evidence="2 3">TWF696</strain>
    </source>
</reference>
<dbReference type="AlphaFoldDB" id="A0AAV9V4R6"/>
<evidence type="ECO:0000256" key="1">
    <source>
        <dbReference type="SAM" id="MobiDB-lite"/>
    </source>
</evidence>
<feature type="compositionally biased region" description="Low complexity" evidence="1">
    <location>
        <begin position="129"/>
        <end position="146"/>
    </location>
</feature>
<protein>
    <submittedName>
        <fullName evidence="2">Uncharacterized protein</fullName>
    </submittedName>
</protein>
<organism evidence="2 3">
    <name type="scientific">Orbilia brochopaga</name>
    <dbReference type="NCBI Taxonomy" id="3140254"/>
    <lineage>
        <taxon>Eukaryota</taxon>
        <taxon>Fungi</taxon>
        <taxon>Dikarya</taxon>
        <taxon>Ascomycota</taxon>
        <taxon>Pezizomycotina</taxon>
        <taxon>Orbiliomycetes</taxon>
        <taxon>Orbiliales</taxon>
        <taxon>Orbiliaceae</taxon>
        <taxon>Orbilia</taxon>
    </lineage>
</organism>
<feature type="compositionally biased region" description="Acidic residues" evidence="1">
    <location>
        <begin position="85"/>
        <end position="97"/>
    </location>
</feature>
<sequence>MSLKRKRGGTTSTPAAAAADVDASADDVFRRHFEARFGSVDLSPAATPKPDAPRSRIKATSHRDDEDTKPSPHSPSDGESSGDKELDDEEASWDGIDDSPTPPVEVVSYDFSRPLPPPSTKPSRATFMSAKPPSSSSNPPLASTSKPVSAKEAAQDAANLQNDAALHRLLTESHLLDSTLTHASARHRQQALESRIVALGGTPLSKLDGTASRTPMAIRRGMARAQESREEKIRTAAREGGIVLAKSQMKKKRKAGTSSSSSKRDRGVGGPAVGKFRRGALVLSQRDVAGMRA</sequence>